<dbReference type="OrthoDB" id="9796789at2"/>
<dbReference type="InterPro" id="IPR001029">
    <property type="entry name" value="Flagellin_N"/>
</dbReference>
<dbReference type="InterPro" id="IPR001492">
    <property type="entry name" value="Flagellin"/>
</dbReference>
<dbReference type="GO" id="GO:0005576">
    <property type="term" value="C:extracellular region"/>
    <property type="evidence" value="ECO:0007669"/>
    <property type="project" value="UniProtKB-SubCell"/>
</dbReference>
<protein>
    <recommendedName>
        <fullName evidence="2 4">Flagellin</fullName>
    </recommendedName>
</protein>
<dbReference type="Gene3D" id="6.10.10.10">
    <property type="entry name" value="Flagellar export chaperone, C-terminal domain"/>
    <property type="match status" value="1"/>
</dbReference>
<keyword evidence="7" id="KW-0282">Flagellum</keyword>
<reference evidence="9" key="2">
    <citation type="submission" date="2015-05" db="EMBL/GenBank/DDBJ databases">
        <authorList>
            <consortium name="Pathogen Informatics"/>
        </authorList>
    </citation>
    <scope>NUCLEOTIDE SEQUENCE [LARGE SCALE GENOMIC DNA]</scope>
    <source>
        <strain evidence="9">L1-83</strain>
    </source>
</reference>
<dbReference type="PANTHER" id="PTHR42792">
    <property type="entry name" value="FLAGELLIN"/>
    <property type="match status" value="1"/>
</dbReference>
<dbReference type="AlphaFoldDB" id="A0A0M6WYS8"/>
<evidence type="ECO:0000256" key="3">
    <source>
        <dbReference type="ARBA" id="ARBA00023143"/>
    </source>
</evidence>
<dbReference type="RefSeq" id="WP_055040199.1">
    <property type="nucleotide sequence ID" value="NZ_CVRS01000095.1"/>
</dbReference>
<keyword evidence="9" id="KW-1185">Reference proteome</keyword>
<comment type="function">
    <text evidence="4">Flagellin is the subunit protein which polymerizes to form the filaments of bacterial flagella.</text>
</comment>
<evidence type="ECO:0000256" key="4">
    <source>
        <dbReference type="RuleBase" id="RU362073"/>
    </source>
</evidence>
<dbReference type="STRING" id="360807.ERS852392_00123"/>
<dbReference type="GO" id="GO:0005198">
    <property type="term" value="F:structural molecule activity"/>
    <property type="evidence" value="ECO:0007669"/>
    <property type="project" value="UniProtKB-UniRule"/>
</dbReference>
<dbReference type="Proteomes" id="UP000049828">
    <property type="component" value="Unassembled WGS sequence"/>
</dbReference>
<keyword evidence="3 4" id="KW-0975">Bacterial flagellum</keyword>
<evidence type="ECO:0000313" key="9">
    <source>
        <dbReference type="Proteomes" id="UP000049828"/>
    </source>
</evidence>
<name>A0A0M6WYS8_9FIRM</name>
<dbReference type="GO" id="GO:0009288">
    <property type="term" value="C:bacterial-type flagellum"/>
    <property type="evidence" value="ECO:0007669"/>
    <property type="project" value="UniProtKB-SubCell"/>
</dbReference>
<accession>A0A0M6WYS8</accession>
<dbReference type="PRINTS" id="PR00207">
    <property type="entry name" value="FLAGELLIN"/>
</dbReference>
<evidence type="ECO:0000256" key="1">
    <source>
        <dbReference type="ARBA" id="ARBA00005709"/>
    </source>
</evidence>
<gene>
    <name evidence="8" type="ORF">DW813_00065</name>
    <name evidence="7" type="ORF">RIL183_29961</name>
</gene>
<reference evidence="7" key="1">
    <citation type="submission" date="2015-05" db="EMBL/GenBank/DDBJ databases">
        <authorList>
            <person name="Wang D.B."/>
            <person name="Wang M."/>
        </authorList>
    </citation>
    <scope>NUCLEOTIDE SEQUENCE [LARGE SCALE GENOMIC DNA]</scope>
    <source>
        <strain evidence="7">L1-83</strain>
    </source>
</reference>
<proteinExistence type="inferred from homology"/>
<dbReference type="InterPro" id="IPR046358">
    <property type="entry name" value="Flagellin_C"/>
</dbReference>
<keyword evidence="4" id="KW-0964">Secreted</keyword>
<dbReference type="EMBL" id="QSIQ01000001">
    <property type="protein sequence ID" value="RHD06318.1"/>
    <property type="molecule type" value="Genomic_DNA"/>
</dbReference>
<feature type="domain" description="Flagellin C-terminal" evidence="6">
    <location>
        <begin position="409"/>
        <end position="493"/>
    </location>
</feature>
<dbReference type="EMBL" id="CVRS01000095">
    <property type="protein sequence ID" value="CRL41857.1"/>
    <property type="molecule type" value="Genomic_DNA"/>
</dbReference>
<evidence type="ECO:0000256" key="2">
    <source>
        <dbReference type="ARBA" id="ARBA00020110"/>
    </source>
</evidence>
<dbReference type="InterPro" id="IPR042187">
    <property type="entry name" value="Flagellin_C_sub2"/>
</dbReference>
<comment type="similarity">
    <text evidence="1 4">Belongs to the bacterial flagellin family.</text>
</comment>
<dbReference type="Gene3D" id="3.30.70.2120">
    <property type="match status" value="1"/>
</dbReference>
<reference evidence="8 10" key="3">
    <citation type="submission" date="2018-08" db="EMBL/GenBank/DDBJ databases">
        <title>A genome reference for cultivated species of the human gut microbiota.</title>
        <authorList>
            <person name="Zou Y."/>
            <person name="Xue W."/>
            <person name="Luo G."/>
        </authorList>
    </citation>
    <scope>NUCLEOTIDE SEQUENCE [LARGE SCALE GENOMIC DNA]</scope>
    <source>
        <strain evidence="8 10">AM32-8LB</strain>
    </source>
</reference>
<keyword evidence="7" id="KW-0969">Cilium</keyword>
<evidence type="ECO:0000259" key="6">
    <source>
        <dbReference type="Pfam" id="PF00700"/>
    </source>
</evidence>
<evidence type="ECO:0000259" key="5">
    <source>
        <dbReference type="Pfam" id="PF00669"/>
    </source>
</evidence>
<keyword evidence="7" id="KW-0966">Cell projection</keyword>
<dbReference type="Pfam" id="PF00669">
    <property type="entry name" value="Flagellin_N"/>
    <property type="match status" value="1"/>
</dbReference>
<dbReference type="Gene3D" id="1.20.1330.10">
    <property type="entry name" value="f41 fragment of flagellin, N-terminal domain"/>
    <property type="match status" value="2"/>
</dbReference>
<evidence type="ECO:0000313" key="7">
    <source>
        <dbReference type="EMBL" id="CRL41857.1"/>
    </source>
</evidence>
<dbReference type="SUPFAM" id="SSF64518">
    <property type="entry name" value="Phase 1 flagellin"/>
    <property type="match status" value="1"/>
</dbReference>
<organism evidence="7 9">
    <name type="scientific">Roseburia inulinivorans</name>
    <dbReference type="NCBI Taxonomy" id="360807"/>
    <lineage>
        <taxon>Bacteria</taxon>
        <taxon>Bacillati</taxon>
        <taxon>Bacillota</taxon>
        <taxon>Clostridia</taxon>
        <taxon>Lachnospirales</taxon>
        <taxon>Lachnospiraceae</taxon>
        <taxon>Roseburia</taxon>
    </lineage>
</organism>
<evidence type="ECO:0000313" key="10">
    <source>
        <dbReference type="Proteomes" id="UP000266391"/>
    </source>
</evidence>
<comment type="subcellular location">
    <subcellularLocation>
        <location evidence="4">Secreted</location>
    </subcellularLocation>
    <subcellularLocation>
        <location evidence="4">Bacterial flagellum</location>
    </subcellularLocation>
</comment>
<dbReference type="PANTHER" id="PTHR42792:SF2">
    <property type="entry name" value="FLAGELLIN"/>
    <property type="match status" value="1"/>
</dbReference>
<dbReference type="Pfam" id="PF00700">
    <property type="entry name" value="Flagellin_C"/>
    <property type="match status" value="1"/>
</dbReference>
<feature type="domain" description="Flagellin N-terminal" evidence="5">
    <location>
        <begin position="3"/>
        <end position="139"/>
    </location>
</feature>
<dbReference type="Proteomes" id="UP000266391">
    <property type="component" value="Unassembled WGS sequence"/>
</dbReference>
<evidence type="ECO:0000313" key="8">
    <source>
        <dbReference type="EMBL" id="RHD06318.1"/>
    </source>
</evidence>
<sequence>MRINNNMSAVITNKQLLRTENNLTKSMERLSSGLKINHAKDNPAGMAISNKMQAQIDALDRASSNASDGTSVLQIADGALNETSAILQRMRELSVQAANGTNSLEDKQAIQDEIEALKDEVNRISKDTEYNSKSLLDGSLDTRVYTDNANVSRVNISDYVNPGKYEITIKQPAATKATDNATNVGIESTSTGTIDVSGTISINGYSVDIDKNDTKAEVYEKIRAAAEVGEAEMKTDDGKFTGLQASRYGSSASLVLTFSGKDGVTTTADFAAALGYTADLTTDAKTGTMTYDAAKAGKAGTDVQVELSAGTAIAGTTDTSIFSSTATVATDGNRVTITDRDGFSMSFLAKEGKTGKTVFDVTDIGNMTLHIGANEHQNMDVRIQEISCETLYIDDLDVTTVTGADRAISALDDAIAMVSDARSKIGAYENRLEYATSSLDTFEENMTDAMSRLTDVDMAEEMTNYTQYNVLQQAGVSVLSQANDLPQNVLSLLQ</sequence>